<dbReference type="InterPro" id="IPR044516">
    <property type="entry name" value="UXS-like"/>
</dbReference>
<dbReference type="GO" id="GO:0005737">
    <property type="term" value="C:cytoplasm"/>
    <property type="evidence" value="ECO:0007669"/>
    <property type="project" value="TreeGrafter"/>
</dbReference>
<comment type="caution">
    <text evidence="14">The sequence shown here is derived from an EMBL/GenBank/DDBJ whole genome shotgun (WGS) entry which is preliminary data.</text>
</comment>
<dbReference type="Gene3D" id="3.40.50.720">
    <property type="entry name" value="NAD(P)-binding Rossmann-like Domain"/>
    <property type="match status" value="1"/>
</dbReference>
<dbReference type="InterPro" id="IPR036291">
    <property type="entry name" value="NAD(P)-bd_dom_sf"/>
</dbReference>
<accession>A0A2N4TZ07</accession>
<evidence type="ECO:0000256" key="12">
    <source>
        <dbReference type="ARBA" id="ARBA00037859"/>
    </source>
</evidence>
<keyword evidence="6" id="KW-1133">Transmembrane helix</keyword>
<dbReference type="InterPro" id="IPR001509">
    <property type="entry name" value="Epimerase_deHydtase"/>
</dbReference>
<dbReference type="Pfam" id="PF01370">
    <property type="entry name" value="Epimerase"/>
    <property type="match status" value="1"/>
</dbReference>
<dbReference type="UniPathway" id="UPA00796">
    <property type="reaction ID" value="UER00771"/>
</dbReference>
<keyword evidence="8" id="KW-0333">Golgi apparatus</keyword>
<keyword evidence="4" id="KW-0210">Decarboxylase</keyword>
<evidence type="ECO:0000256" key="11">
    <source>
        <dbReference type="ARBA" id="ARBA00023239"/>
    </source>
</evidence>
<dbReference type="GO" id="GO:0048040">
    <property type="term" value="F:UDP-glucuronate decarboxylase activity"/>
    <property type="evidence" value="ECO:0007669"/>
    <property type="project" value="TreeGrafter"/>
</dbReference>
<dbReference type="CDD" id="cd05230">
    <property type="entry name" value="UGD_SDR_e"/>
    <property type="match status" value="1"/>
</dbReference>
<evidence type="ECO:0000256" key="3">
    <source>
        <dbReference type="ARBA" id="ARBA00022692"/>
    </source>
</evidence>
<keyword evidence="7" id="KW-0520">NAD</keyword>
<dbReference type="RefSeq" id="WP_102075803.1">
    <property type="nucleotide sequence ID" value="NZ_PDNW01000032.1"/>
</dbReference>
<keyword evidence="11" id="KW-0456">Lyase</keyword>
<organism evidence="14 15">
    <name type="scientific">Pollutimonas subterranea</name>
    <dbReference type="NCBI Taxonomy" id="2045210"/>
    <lineage>
        <taxon>Bacteria</taxon>
        <taxon>Pseudomonadati</taxon>
        <taxon>Pseudomonadota</taxon>
        <taxon>Betaproteobacteria</taxon>
        <taxon>Burkholderiales</taxon>
        <taxon>Alcaligenaceae</taxon>
        <taxon>Pollutimonas</taxon>
    </lineage>
</organism>
<dbReference type="GO" id="GO:0033320">
    <property type="term" value="P:UDP-D-xylose biosynthetic process"/>
    <property type="evidence" value="ECO:0007669"/>
    <property type="project" value="UniProtKB-UniPathway"/>
</dbReference>
<name>A0A2N4TZ07_9BURK</name>
<evidence type="ECO:0000256" key="4">
    <source>
        <dbReference type="ARBA" id="ARBA00022793"/>
    </source>
</evidence>
<dbReference type="SUPFAM" id="SSF51735">
    <property type="entry name" value="NAD(P)-binding Rossmann-fold domains"/>
    <property type="match status" value="1"/>
</dbReference>
<evidence type="ECO:0000313" key="14">
    <source>
        <dbReference type="EMBL" id="PLC48005.1"/>
    </source>
</evidence>
<evidence type="ECO:0000256" key="2">
    <source>
        <dbReference type="ARBA" id="ARBA00004323"/>
    </source>
</evidence>
<protein>
    <submittedName>
        <fullName evidence="14">NAD-dependent dehydratase</fullName>
    </submittedName>
</protein>
<keyword evidence="5" id="KW-0735">Signal-anchor</keyword>
<dbReference type="FunFam" id="3.40.50.720:FF:000065">
    <property type="entry name" value="UDP-glucuronic acid decarboxylase 1"/>
    <property type="match status" value="1"/>
</dbReference>
<dbReference type="OrthoDB" id="9802815at2"/>
<feature type="domain" description="NAD-dependent epimerase/dehydratase" evidence="13">
    <location>
        <begin position="11"/>
        <end position="247"/>
    </location>
</feature>
<comment type="cofactor">
    <cofactor evidence="1">
        <name>NAD(+)</name>
        <dbReference type="ChEBI" id="CHEBI:57540"/>
    </cofactor>
</comment>
<dbReference type="GO" id="GO:0042732">
    <property type="term" value="P:D-xylose metabolic process"/>
    <property type="evidence" value="ECO:0007669"/>
    <property type="project" value="InterPro"/>
</dbReference>
<evidence type="ECO:0000256" key="8">
    <source>
        <dbReference type="ARBA" id="ARBA00023034"/>
    </source>
</evidence>
<evidence type="ECO:0000256" key="5">
    <source>
        <dbReference type="ARBA" id="ARBA00022968"/>
    </source>
</evidence>
<evidence type="ECO:0000256" key="9">
    <source>
        <dbReference type="ARBA" id="ARBA00023136"/>
    </source>
</evidence>
<comment type="subcellular location">
    <subcellularLocation>
        <location evidence="2">Golgi apparatus membrane</location>
        <topology evidence="2">Single-pass type II membrane protein</topology>
    </subcellularLocation>
    <subcellularLocation>
        <location evidence="12">Golgi apparatus</location>
        <location evidence="12">Golgi stack membrane</location>
    </subcellularLocation>
</comment>
<evidence type="ECO:0000256" key="1">
    <source>
        <dbReference type="ARBA" id="ARBA00001911"/>
    </source>
</evidence>
<keyword evidence="9" id="KW-0472">Membrane</keyword>
<proteinExistence type="predicted"/>
<sequence length="341" mass="37861">MNSVQASRERVLVAGGAGFLGSHLCRRLLDEGHHVICLDSFLTGTRRNISSMTDHPNFLVLRHDVISPLTFDIRPTQIYNLACPASPQHYQADPVHTLRTCVNGAFNLLEFARKTGARILQASTSEVYGDPHVHPQPEGYRGNVNIVGIRSCYDEGKRCAETLFSDYGRCKRVQVKIARIFNTYGPCMAKGDGRVVSNFIVQALNGSSMTVYGDGSQTRALCYVDDMIEGLMRLMNSVDTFQGPVNLGSPRESTVLDIACRIRRLVGTDSPIEFEPLPSDDPVQRCPDILLARRHLGWEPKIDLDTGLRKTIAHFSESFKLAESDREFSENLRADCKVSSG</sequence>
<keyword evidence="10" id="KW-0325">Glycoprotein</keyword>
<evidence type="ECO:0000256" key="6">
    <source>
        <dbReference type="ARBA" id="ARBA00022989"/>
    </source>
</evidence>
<dbReference type="AlphaFoldDB" id="A0A2N4TZ07"/>
<reference evidence="14 15" key="1">
    <citation type="submission" date="2017-10" db="EMBL/GenBank/DDBJ databases">
        <title>Two draft genome sequences of Pusillimonas sp. strains isolated from a nitrate- and radionuclide-contaminated groundwater in Russia.</title>
        <authorList>
            <person name="Grouzdev D.S."/>
            <person name="Tourova T.P."/>
            <person name="Goeva M.A."/>
            <person name="Babich T.L."/>
            <person name="Sokolova D.S."/>
            <person name="Abdullin R."/>
            <person name="Poltaraus A.B."/>
            <person name="Toshchakov S.V."/>
            <person name="Nazina T.N."/>
        </authorList>
    </citation>
    <scope>NUCLEOTIDE SEQUENCE [LARGE SCALE GENOMIC DNA]</scope>
    <source>
        <strain evidence="14 15">JR1/69-3-13</strain>
    </source>
</reference>
<dbReference type="PANTHER" id="PTHR43078:SF6">
    <property type="entry name" value="UDP-GLUCURONIC ACID DECARBOXYLASE 1"/>
    <property type="match status" value="1"/>
</dbReference>
<evidence type="ECO:0000256" key="7">
    <source>
        <dbReference type="ARBA" id="ARBA00023027"/>
    </source>
</evidence>
<dbReference type="Proteomes" id="UP000234190">
    <property type="component" value="Unassembled WGS sequence"/>
</dbReference>
<keyword evidence="15" id="KW-1185">Reference proteome</keyword>
<dbReference type="PANTHER" id="PTHR43078">
    <property type="entry name" value="UDP-GLUCURONIC ACID DECARBOXYLASE-RELATED"/>
    <property type="match status" value="1"/>
</dbReference>
<keyword evidence="3" id="KW-0812">Transmembrane</keyword>
<dbReference type="EMBL" id="PDNW01000032">
    <property type="protein sequence ID" value="PLC48005.1"/>
    <property type="molecule type" value="Genomic_DNA"/>
</dbReference>
<evidence type="ECO:0000313" key="15">
    <source>
        <dbReference type="Proteomes" id="UP000234190"/>
    </source>
</evidence>
<evidence type="ECO:0000256" key="10">
    <source>
        <dbReference type="ARBA" id="ARBA00023180"/>
    </source>
</evidence>
<gene>
    <name evidence="14" type="ORF">CR159_20470</name>
</gene>
<dbReference type="GO" id="GO:0070403">
    <property type="term" value="F:NAD+ binding"/>
    <property type="evidence" value="ECO:0007669"/>
    <property type="project" value="InterPro"/>
</dbReference>
<evidence type="ECO:0000259" key="13">
    <source>
        <dbReference type="Pfam" id="PF01370"/>
    </source>
</evidence>